<organism evidence="1 2">
    <name type="scientific">Portunus trituberculatus</name>
    <name type="common">Swimming crab</name>
    <name type="synonym">Neptunus trituberculatus</name>
    <dbReference type="NCBI Taxonomy" id="210409"/>
    <lineage>
        <taxon>Eukaryota</taxon>
        <taxon>Metazoa</taxon>
        <taxon>Ecdysozoa</taxon>
        <taxon>Arthropoda</taxon>
        <taxon>Crustacea</taxon>
        <taxon>Multicrustacea</taxon>
        <taxon>Malacostraca</taxon>
        <taxon>Eumalacostraca</taxon>
        <taxon>Eucarida</taxon>
        <taxon>Decapoda</taxon>
        <taxon>Pleocyemata</taxon>
        <taxon>Brachyura</taxon>
        <taxon>Eubrachyura</taxon>
        <taxon>Portunoidea</taxon>
        <taxon>Portunidae</taxon>
        <taxon>Portuninae</taxon>
        <taxon>Portunus</taxon>
    </lineage>
</organism>
<gene>
    <name evidence="1" type="ORF">E2C01_060432</name>
</gene>
<accession>A0A5B7H9F5</accession>
<keyword evidence="2" id="KW-1185">Reference proteome</keyword>
<comment type="caution">
    <text evidence="1">The sequence shown here is derived from an EMBL/GenBank/DDBJ whole genome shotgun (WGS) entry which is preliminary data.</text>
</comment>
<sequence length="146" mass="16085">MATSYGNTPHGFESRDEATAAHPHVSYHVISDSSNTLQHNAGSGRCGSFGNTRYRWHQRAVCKRHHRLSGRLIINMEEYFPRVTAACWAAGGSTQYSPWTGVCHVHRWAGRRLDEGFLAVLGEDATDGSLFPILLVGPVRVLAPKA</sequence>
<dbReference type="Proteomes" id="UP000324222">
    <property type="component" value="Unassembled WGS sequence"/>
</dbReference>
<evidence type="ECO:0000313" key="1">
    <source>
        <dbReference type="EMBL" id="MPC66285.1"/>
    </source>
</evidence>
<reference evidence="1 2" key="1">
    <citation type="submission" date="2019-05" db="EMBL/GenBank/DDBJ databases">
        <title>Another draft genome of Portunus trituberculatus and its Hox gene families provides insights of decapod evolution.</title>
        <authorList>
            <person name="Jeong J.-H."/>
            <person name="Song I."/>
            <person name="Kim S."/>
            <person name="Choi T."/>
            <person name="Kim D."/>
            <person name="Ryu S."/>
            <person name="Kim W."/>
        </authorList>
    </citation>
    <scope>NUCLEOTIDE SEQUENCE [LARGE SCALE GENOMIC DNA]</scope>
    <source>
        <tissue evidence="1">Muscle</tissue>
    </source>
</reference>
<evidence type="ECO:0000313" key="2">
    <source>
        <dbReference type="Proteomes" id="UP000324222"/>
    </source>
</evidence>
<proteinExistence type="predicted"/>
<dbReference type="EMBL" id="VSRR010024566">
    <property type="protein sequence ID" value="MPC66285.1"/>
    <property type="molecule type" value="Genomic_DNA"/>
</dbReference>
<protein>
    <submittedName>
        <fullName evidence="1">Uncharacterized protein</fullName>
    </submittedName>
</protein>
<dbReference type="AlphaFoldDB" id="A0A5B7H9F5"/>
<name>A0A5B7H9F5_PORTR</name>